<comment type="subcellular location">
    <subcellularLocation>
        <location evidence="1">Membrane</location>
        <topology evidence="1">Multi-pass membrane protein</topology>
    </subcellularLocation>
</comment>
<organism evidence="8 9">
    <name type="scientific">Lasiosphaeria ovina</name>
    <dbReference type="NCBI Taxonomy" id="92902"/>
    <lineage>
        <taxon>Eukaryota</taxon>
        <taxon>Fungi</taxon>
        <taxon>Dikarya</taxon>
        <taxon>Ascomycota</taxon>
        <taxon>Pezizomycotina</taxon>
        <taxon>Sordariomycetes</taxon>
        <taxon>Sordariomycetidae</taxon>
        <taxon>Sordariales</taxon>
        <taxon>Lasiosphaeriaceae</taxon>
        <taxon>Lasiosphaeria</taxon>
    </lineage>
</organism>
<evidence type="ECO:0000256" key="5">
    <source>
        <dbReference type="ARBA" id="ARBA00038359"/>
    </source>
</evidence>
<dbReference type="InterPro" id="IPR049326">
    <property type="entry name" value="Rhodopsin_dom_fungi"/>
</dbReference>
<evidence type="ECO:0000313" key="8">
    <source>
        <dbReference type="EMBL" id="KAK3383480.1"/>
    </source>
</evidence>
<evidence type="ECO:0000256" key="1">
    <source>
        <dbReference type="ARBA" id="ARBA00004141"/>
    </source>
</evidence>
<reference evidence="8" key="2">
    <citation type="submission" date="2023-06" db="EMBL/GenBank/DDBJ databases">
        <authorList>
            <consortium name="Lawrence Berkeley National Laboratory"/>
            <person name="Haridas S."/>
            <person name="Hensen N."/>
            <person name="Bonometti L."/>
            <person name="Westerberg I."/>
            <person name="Brannstrom I.O."/>
            <person name="Guillou S."/>
            <person name="Cros-Aarteil S."/>
            <person name="Calhoun S."/>
            <person name="Kuo A."/>
            <person name="Mondo S."/>
            <person name="Pangilinan J."/>
            <person name="Riley R."/>
            <person name="Labutti K."/>
            <person name="Andreopoulos B."/>
            <person name="Lipzen A."/>
            <person name="Chen C."/>
            <person name="Yanf M."/>
            <person name="Daum C."/>
            <person name="Ng V."/>
            <person name="Clum A."/>
            <person name="Steindorff A."/>
            <person name="Ohm R."/>
            <person name="Martin F."/>
            <person name="Silar P."/>
            <person name="Natvig D."/>
            <person name="Lalanne C."/>
            <person name="Gautier V."/>
            <person name="Ament-Velasquez S.L."/>
            <person name="Kruys A."/>
            <person name="Hutchinson M.I."/>
            <person name="Powell A.J."/>
            <person name="Barry K."/>
            <person name="Miller A.N."/>
            <person name="Grigoriev I.V."/>
            <person name="Debuchy R."/>
            <person name="Gladieux P."/>
            <person name="Thoren M.H."/>
            <person name="Johannesson H."/>
        </authorList>
    </citation>
    <scope>NUCLEOTIDE SEQUENCE</scope>
    <source>
        <strain evidence="8">CBS 958.72</strain>
    </source>
</reference>
<keyword evidence="9" id="KW-1185">Reference proteome</keyword>
<feature type="transmembrane region" description="Helical" evidence="6">
    <location>
        <begin position="106"/>
        <end position="127"/>
    </location>
</feature>
<protein>
    <submittedName>
        <fullName evidence="8">Integral membrane protein</fullName>
    </submittedName>
</protein>
<evidence type="ECO:0000313" key="9">
    <source>
        <dbReference type="Proteomes" id="UP001287356"/>
    </source>
</evidence>
<feature type="transmembrane region" description="Helical" evidence="6">
    <location>
        <begin position="15"/>
        <end position="38"/>
    </location>
</feature>
<comment type="similarity">
    <text evidence="5">Belongs to the SAT4 family.</text>
</comment>
<proteinExistence type="inferred from homology"/>
<dbReference type="Proteomes" id="UP001287356">
    <property type="component" value="Unassembled WGS sequence"/>
</dbReference>
<feature type="domain" description="Rhodopsin" evidence="7">
    <location>
        <begin position="34"/>
        <end position="292"/>
    </location>
</feature>
<gene>
    <name evidence="8" type="ORF">B0T24DRAFT_645807</name>
</gene>
<name>A0AAE0NL70_9PEZI</name>
<dbReference type="PANTHER" id="PTHR33048">
    <property type="entry name" value="PTH11-LIKE INTEGRAL MEMBRANE PROTEIN (AFU_ORTHOLOGUE AFUA_5G11245)"/>
    <property type="match status" value="1"/>
</dbReference>
<evidence type="ECO:0000256" key="3">
    <source>
        <dbReference type="ARBA" id="ARBA00022989"/>
    </source>
</evidence>
<evidence type="ECO:0000259" key="7">
    <source>
        <dbReference type="Pfam" id="PF20684"/>
    </source>
</evidence>
<keyword evidence="4 6" id="KW-0472">Membrane</keyword>
<feature type="transmembrane region" description="Helical" evidence="6">
    <location>
        <begin position="232"/>
        <end position="256"/>
    </location>
</feature>
<feature type="transmembrane region" description="Helical" evidence="6">
    <location>
        <begin position="268"/>
        <end position="288"/>
    </location>
</feature>
<dbReference type="GO" id="GO:0016020">
    <property type="term" value="C:membrane"/>
    <property type="evidence" value="ECO:0007669"/>
    <property type="project" value="UniProtKB-SubCell"/>
</dbReference>
<evidence type="ECO:0000256" key="2">
    <source>
        <dbReference type="ARBA" id="ARBA00022692"/>
    </source>
</evidence>
<keyword evidence="2 6" id="KW-0812">Transmembrane</keyword>
<dbReference type="EMBL" id="JAULSN010000001">
    <property type="protein sequence ID" value="KAK3383480.1"/>
    <property type="molecule type" value="Genomic_DNA"/>
</dbReference>
<evidence type="ECO:0000256" key="6">
    <source>
        <dbReference type="SAM" id="Phobius"/>
    </source>
</evidence>
<feature type="transmembrane region" description="Helical" evidence="6">
    <location>
        <begin position="199"/>
        <end position="220"/>
    </location>
</feature>
<keyword evidence="3 6" id="KW-1133">Transmembrane helix</keyword>
<dbReference type="Pfam" id="PF20684">
    <property type="entry name" value="Fung_rhodopsin"/>
    <property type="match status" value="1"/>
</dbReference>
<feature type="transmembrane region" description="Helical" evidence="6">
    <location>
        <begin position="148"/>
        <end position="170"/>
    </location>
</feature>
<feature type="transmembrane region" description="Helical" evidence="6">
    <location>
        <begin position="50"/>
        <end position="70"/>
    </location>
</feature>
<evidence type="ECO:0000256" key="4">
    <source>
        <dbReference type="ARBA" id="ARBA00023136"/>
    </source>
</evidence>
<dbReference type="AlphaFoldDB" id="A0AAE0NL70"/>
<dbReference type="PANTHER" id="PTHR33048:SF42">
    <property type="entry name" value="INTEGRAL MEMBRANE PROTEIN"/>
    <property type="match status" value="1"/>
</dbReference>
<accession>A0AAE0NL70</accession>
<comment type="caution">
    <text evidence="8">The sequence shown here is derived from an EMBL/GenBank/DDBJ whole genome shotgun (WGS) entry which is preliminary data.</text>
</comment>
<sequence length="330" mass="36181">MTLEYIDPSANPDGVVINVVVWILLVFAGIFVGLRCYCKLSRRRRLWWDDYLLALSWVIILLAPSLVLSVNTSPADRDKIFLAASCAATSSNIRLGFGLHIYDVPLSNLITIGIVSNVSGFTSVLSLDLSKTSFGITLFRLTDGWLRWLVLAVIIILNITQLTSVLFFWASCDPPAKIWNPQLPGTCWPPKLSVVVGNVAGALSALFDVVLALIPWKILFRFRMYGREKVGVAISMSMGVFAGIACIVKLTTLPLLEKGDFTYYGKPLVLWGFTEASLTIVAASIPFLRSLCPTPARTQELPSLEVPTANRHSETANAAHGGRPHAYSKL</sequence>
<dbReference type="InterPro" id="IPR052337">
    <property type="entry name" value="SAT4-like"/>
</dbReference>
<reference evidence="8" key="1">
    <citation type="journal article" date="2023" name="Mol. Phylogenet. Evol.">
        <title>Genome-scale phylogeny and comparative genomics of the fungal order Sordariales.</title>
        <authorList>
            <person name="Hensen N."/>
            <person name="Bonometti L."/>
            <person name="Westerberg I."/>
            <person name="Brannstrom I.O."/>
            <person name="Guillou S."/>
            <person name="Cros-Aarteil S."/>
            <person name="Calhoun S."/>
            <person name="Haridas S."/>
            <person name="Kuo A."/>
            <person name="Mondo S."/>
            <person name="Pangilinan J."/>
            <person name="Riley R."/>
            <person name="LaButti K."/>
            <person name="Andreopoulos B."/>
            <person name="Lipzen A."/>
            <person name="Chen C."/>
            <person name="Yan M."/>
            <person name="Daum C."/>
            <person name="Ng V."/>
            <person name="Clum A."/>
            <person name="Steindorff A."/>
            <person name="Ohm R.A."/>
            <person name="Martin F."/>
            <person name="Silar P."/>
            <person name="Natvig D.O."/>
            <person name="Lalanne C."/>
            <person name="Gautier V."/>
            <person name="Ament-Velasquez S.L."/>
            <person name="Kruys A."/>
            <person name="Hutchinson M.I."/>
            <person name="Powell A.J."/>
            <person name="Barry K."/>
            <person name="Miller A.N."/>
            <person name="Grigoriev I.V."/>
            <person name="Debuchy R."/>
            <person name="Gladieux P."/>
            <person name="Hiltunen Thoren M."/>
            <person name="Johannesson H."/>
        </authorList>
    </citation>
    <scope>NUCLEOTIDE SEQUENCE</scope>
    <source>
        <strain evidence="8">CBS 958.72</strain>
    </source>
</reference>